<reference evidence="3 4" key="1">
    <citation type="journal article" date="2015" name="Genome Biol. Evol.">
        <title>The genome of winter moth (Operophtera brumata) provides a genomic perspective on sexual dimorphism and phenology.</title>
        <authorList>
            <person name="Derks M.F."/>
            <person name="Smit S."/>
            <person name="Salis L."/>
            <person name="Schijlen E."/>
            <person name="Bossers A."/>
            <person name="Mateman C."/>
            <person name="Pijl A.S."/>
            <person name="de Ridder D."/>
            <person name="Groenen M.A."/>
            <person name="Visser M.E."/>
            <person name="Megens H.J."/>
        </authorList>
    </citation>
    <scope>NUCLEOTIDE SEQUENCE [LARGE SCALE GENOMIC DNA]</scope>
    <source>
        <strain evidence="3">WM2013NL</strain>
        <tissue evidence="3">Head and thorax</tissue>
    </source>
</reference>
<dbReference type="STRING" id="104452.A0A0L7LJD6"/>
<keyword evidence="4" id="KW-1185">Reference proteome</keyword>
<comment type="caution">
    <text evidence="3">The sequence shown here is derived from an EMBL/GenBank/DDBJ whole genome shotgun (WGS) entry which is preliminary data.</text>
</comment>
<evidence type="ECO:0000259" key="2">
    <source>
        <dbReference type="Pfam" id="PF19431"/>
    </source>
</evidence>
<keyword evidence="3" id="KW-0808">Transferase</keyword>
<dbReference type="InterPro" id="IPR045801">
    <property type="entry name" value="MEKK4_N"/>
</dbReference>
<name>A0A0L7LJD6_OPEBR</name>
<dbReference type="Proteomes" id="UP000037510">
    <property type="component" value="Unassembled WGS sequence"/>
</dbReference>
<evidence type="ECO:0000313" key="3">
    <source>
        <dbReference type="EMBL" id="KOB75643.1"/>
    </source>
</evidence>
<evidence type="ECO:0000313" key="4">
    <source>
        <dbReference type="Proteomes" id="UP000037510"/>
    </source>
</evidence>
<dbReference type="GO" id="GO:0000165">
    <property type="term" value="P:MAPK cascade"/>
    <property type="evidence" value="ECO:0007669"/>
    <property type="project" value="InterPro"/>
</dbReference>
<organism evidence="3 4">
    <name type="scientific">Operophtera brumata</name>
    <name type="common">Winter moth</name>
    <name type="synonym">Phalaena brumata</name>
    <dbReference type="NCBI Taxonomy" id="104452"/>
    <lineage>
        <taxon>Eukaryota</taxon>
        <taxon>Metazoa</taxon>
        <taxon>Ecdysozoa</taxon>
        <taxon>Arthropoda</taxon>
        <taxon>Hexapoda</taxon>
        <taxon>Insecta</taxon>
        <taxon>Pterygota</taxon>
        <taxon>Neoptera</taxon>
        <taxon>Endopterygota</taxon>
        <taxon>Lepidoptera</taxon>
        <taxon>Glossata</taxon>
        <taxon>Ditrysia</taxon>
        <taxon>Geometroidea</taxon>
        <taxon>Geometridae</taxon>
        <taxon>Larentiinae</taxon>
        <taxon>Operophtera</taxon>
    </lineage>
</organism>
<dbReference type="AlphaFoldDB" id="A0A0L7LJD6"/>
<accession>A0A0L7LJD6</accession>
<feature type="domain" description="Mitogen-activated protein kinase kinase kinase N-terminal" evidence="2">
    <location>
        <begin position="177"/>
        <end position="332"/>
    </location>
</feature>
<feature type="compositionally biased region" description="Basic and acidic residues" evidence="1">
    <location>
        <begin position="345"/>
        <end position="356"/>
    </location>
</feature>
<sequence>MENEGKVKVDVKKIDAILGNPISELLIEKRSISGVSPFPNNPDIKTFLANYMVQKEGDTKDVVMRNPRSSSRYLLADGGDGSEADLLGTTPPRSRIRDKEKQFFNVTATDRLPAVVQLVLPRNLHNSRVFIEFLYIMNYLESGAGLQRAAWEKKDVDERPASPDLSPERLRKRSSLKLIRSKERDFKLDMGQQSKADSLPSPNPMAAPVPTLVESCSRFMSLTSKPKCREVGPATETETAEPWQQERDEQLPANRVGFHKTFSMLINMGNIDKTCRRTISREEQVWQNELKDLIWLELQARVAGRSLAAQDAWLCAQRQQVPALVRNISEYRFVNKNPCRRQAKRTGDTQSSREDLTDSQLNDDGEIHNY</sequence>
<dbReference type="EMBL" id="JTDY01000860">
    <property type="protein sequence ID" value="KOB75643.1"/>
    <property type="molecule type" value="Genomic_DNA"/>
</dbReference>
<dbReference type="Pfam" id="PF19431">
    <property type="entry name" value="MEKK4_N"/>
    <property type="match status" value="1"/>
</dbReference>
<feature type="region of interest" description="Disordered" evidence="1">
    <location>
        <begin position="187"/>
        <end position="206"/>
    </location>
</feature>
<evidence type="ECO:0000256" key="1">
    <source>
        <dbReference type="SAM" id="MobiDB-lite"/>
    </source>
</evidence>
<feature type="region of interest" description="Disordered" evidence="1">
    <location>
        <begin position="340"/>
        <end position="370"/>
    </location>
</feature>
<gene>
    <name evidence="3" type="ORF">OBRU01_07178</name>
</gene>
<proteinExistence type="predicted"/>
<protein>
    <submittedName>
        <fullName evidence="3">Mitogen-activated protein kinase kinase kinase 4</fullName>
    </submittedName>
</protein>
<feature type="region of interest" description="Disordered" evidence="1">
    <location>
        <begin position="228"/>
        <end position="247"/>
    </location>
</feature>
<keyword evidence="3" id="KW-0418">Kinase</keyword>
<dbReference type="GO" id="GO:0016301">
    <property type="term" value="F:kinase activity"/>
    <property type="evidence" value="ECO:0007669"/>
    <property type="project" value="UniProtKB-KW"/>
</dbReference>